<feature type="transmembrane region" description="Helical" evidence="1">
    <location>
        <begin position="432"/>
        <end position="452"/>
    </location>
</feature>
<evidence type="ECO:0000313" key="5">
    <source>
        <dbReference type="Proteomes" id="UP000015241"/>
    </source>
</evidence>
<evidence type="ECO:0008006" key="6">
    <source>
        <dbReference type="Google" id="ProtNLM"/>
    </source>
</evidence>
<dbReference type="Pfam" id="PF23190">
    <property type="entry name" value="LHD_TRPY1"/>
    <property type="match status" value="1"/>
</dbReference>
<dbReference type="Proteomes" id="UP000015241">
    <property type="component" value="Unassembled WGS sequence"/>
</dbReference>
<dbReference type="InterPro" id="IPR052971">
    <property type="entry name" value="TRP_calcium_channel"/>
</dbReference>
<dbReference type="Pfam" id="PF23317">
    <property type="entry name" value="YVC1_C"/>
    <property type="match status" value="1"/>
</dbReference>
<evidence type="ECO:0000259" key="2">
    <source>
        <dbReference type="Pfam" id="PF23190"/>
    </source>
</evidence>
<dbReference type="AlphaFoldDB" id="S8DTQ4"/>
<feature type="transmembrane region" description="Helical" evidence="1">
    <location>
        <begin position="490"/>
        <end position="512"/>
    </location>
</feature>
<proteinExistence type="predicted"/>
<dbReference type="InterPro" id="IPR056337">
    <property type="entry name" value="LHD_YVC1"/>
</dbReference>
<dbReference type="InterPro" id="IPR056336">
    <property type="entry name" value="YVC1_C"/>
</dbReference>
<keyword evidence="1" id="KW-0472">Membrane</keyword>
<feature type="transmembrane region" description="Helical" evidence="1">
    <location>
        <begin position="544"/>
        <end position="561"/>
    </location>
</feature>
<dbReference type="STRING" id="743788.S8DTQ4"/>
<dbReference type="OrthoDB" id="301415at2759"/>
<keyword evidence="1" id="KW-1133">Transmembrane helix</keyword>
<accession>S8DTQ4</accession>
<protein>
    <recommendedName>
        <fullName evidence="6">Calcium activated cation channel</fullName>
    </recommendedName>
</protein>
<feature type="domain" description="Calcium channel YVC1-like C-terminal transmembrane" evidence="3">
    <location>
        <begin position="322"/>
        <end position="594"/>
    </location>
</feature>
<organism evidence="4 5">
    <name type="scientific">Fomitopsis schrenkii</name>
    <name type="common">Brown rot fungus</name>
    <dbReference type="NCBI Taxonomy" id="2126942"/>
    <lineage>
        <taxon>Eukaryota</taxon>
        <taxon>Fungi</taxon>
        <taxon>Dikarya</taxon>
        <taxon>Basidiomycota</taxon>
        <taxon>Agaricomycotina</taxon>
        <taxon>Agaricomycetes</taxon>
        <taxon>Polyporales</taxon>
        <taxon>Fomitopsis</taxon>
    </lineage>
</organism>
<dbReference type="EMBL" id="KE504196">
    <property type="protein sequence ID" value="EPS95987.1"/>
    <property type="molecule type" value="Genomic_DNA"/>
</dbReference>
<dbReference type="PANTHER" id="PTHR35859">
    <property type="entry name" value="NONSELECTIVE CATION CHANNEL PROTEIN"/>
    <property type="match status" value="1"/>
</dbReference>
<feature type="transmembrane region" description="Helical" evidence="1">
    <location>
        <begin position="573"/>
        <end position="592"/>
    </location>
</feature>
<dbReference type="PANTHER" id="PTHR35859:SF1">
    <property type="entry name" value="NONSELECTIVE CATION CHANNEL PROTEIN"/>
    <property type="match status" value="1"/>
</dbReference>
<evidence type="ECO:0000259" key="3">
    <source>
        <dbReference type="Pfam" id="PF23317"/>
    </source>
</evidence>
<feature type="domain" description="YVC1 N-terminal linker helical" evidence="2">
    <location>
        <begin position="95"/>
        <end position="274"/>
    </location>
</feature>
<dbReference type="eggNOG" id="ENOG502QTER">
    <property type="taxonomic scope" value="Eukaryota"/>
</dbReference>
<keyword evidence="5" id="KW-1185">Reference proteome</keyword>
<dbReference type="HOGENOM" id="CLU_014123_1_0_1"/>
<keyword evidence="1" id="KW-0812">Transmembrane</keyword>
<evidence type="ECO:0000313" key="4">
    <source>
        <dbReference type="EMBL" id="EPS95987.1"/>
    </source>
</evidence>
<evidence type="ECO:0000256" key="1">
    <source>
        <dbReference type="SAM" id="Phobius"/>
    </source>
</evidence>
<gene>
    <name evidence="4" type="ORF">FOMPIDRAFT_1062438</name>
</gene>
<sequence length="682" mass="75941">MPMVAGYGHVTGTRPGPCVISGTQTGCDTPRPSAQTSIYNFAFAILGVASPNLQRRVYAFCMPGESNGDAEDDRTGLLPPESAYYAHDYPQPETVTNLIKRVRALTLQLLPVEVAPEAIEDPTSRVVTPQVINAYIEAAGDFVHALPYALLRSRKEFTWDAYTNPADYGENMGRATACEVLARRVVHQAPSDKTVLMLSTRFRFKEVDEGVSEKASALELAIDSHCTIFLSSTEAQDVVNCLWRGQLVQKHEGDHDINFVPYKQYGYDGFWAHLNPGRLSVPRYQNIFRIVVWILFLFAYSQAVREPLDKLNPKHSELDPWEIVMYVLGLAFSFDDLHKLFKLLLFVSWRTLGFWDVVSVTTDSLLTAAFVLRVVGIASSDPQSATFRLRAFQCLSFVAPLICDAEVIPVFDGFQPVGTMQICVSRMLKESGIFFGLLALLGIGFLQGLYALDAADGQNDQAHEVVHVLIQALLQSPNYEMFAASTSGQWLYYGWNVATSVILINVLVSLFASAYDDVVEDAAAEYLTYFAGKVGGMIRAPDEYVYPAPFNIIEILLIAPLESFVSKQTYATINRYVMMVLFFVPLCAIALYEAELDPAKNRWVRDLLAHPDEGGEDTPEFENPDVHAEDAAKGLAISRVPFEELVRAFPDTTRSNEALMLNEIGAMREQIKELKELLLAKQ</sequence>
<name>S8DTQ4_FOMSC</name>
<dbReference type="InParanoid" id="S8DTQ4"/>
<reference evidence="4 5" key="1">
    <citation type="journal article" date="2012" name="Science">
        <title>The Paleozoic origin of enzymatic lignin decomposition reconstructed from 31 fungal genomes.</title>
        <authorList>
            <person name="Floudas D."/>
            <person name="Binder M."/>
            <person name="Riley R."/>
            <person name="Barry K."/>
            <person name="Blanchette R.A."/>
            <person name="Henrissat B."/>
            <person name="Martinez A.T."/>
            <person name="Otillar R."/>
            <person name="Spatafora J.W."/>
            <person name="Yadav J.S."/>
            <person name="Aerts A."/>
            <person name="Benoit I."/>
            <person name="Boyd A."/>
            <person name="Carlson A."/>
            <person name="Copeland A."/>
            <person name="Coutinho P.M."/>
            <person name="de Vries R.P."/>
            <person name="Ferreira P."/>
            <person name="Findley K."/>
            <person name="Foster B."/>
            <person name="Gaskell J."/>
            <person name="Glotzer D."/>
            <person name="Gorecki P."/>
            <person name="Heitman J."/>
            <person name="Hesse C."/>
            <person name="Hori C."/>
            <person name="Igarashi K."/>
            <person name="Jurgens J.A."/>
            <person name="Kallen N."/>
            <person name="Kersten P."/>
            <person name="Kohler A."/>
            <person name="Kuees U."/>
            <person name="Kumar T.K.A."/>
            <person name="Kuo A."/>
            <person name="LaButti K."/>
            <person name="Larrondo L.F."/>
            <person name="Lindquist E."/>
            <person name="Ling A."/>
            <person name="Lombard V."/>
            <person name="Lucas S."/>
            <person name="Lundell T."/>
            <person name="Martin R."/>
            <person name="McLaughlin D.J."/>
            <person name="Morgenstern I."/>
            <person name="Morin E."/>
            <person name="Murat C."/>
            <person name="Nagy L.G."/>
            <person name="Nolan M."/>
            <person name="Ohm R.A."/>
            <person name="Patyshakuliyeva A."/>
            <person name="Rokas A."/>
            <person name="Ruiz-Duenas F.J."/>
            <person name="Sabat G."/>
            <person name="Salamov A."/>
            <person name="Samejima M."/>
            <person name="Schmutz J."/>
            <person name="Slot J.C."/>
            <person name="St John F."/>
            <person name="Stenlid J."/>
            <person name="Sun H."/>
            <person name="Sun S."/>
            <person name="Syed K."/>
            <person name="Tsang A."/>
            <person name="Wiebenga A."/>
            <person name="Young D."/>
            <person name="Pisabarro A."/>
            <person name="Eastwood D.C."/>
            <person name="Martin F."/>
            <person name="Cullen D."/>
            <person name="Grigoriev I.V."/>
            <person name="Hibbett D.S."/>
        </authorList>
    </citation>
    <scope>NUCLEOTIDE SEQUENCE</scope>
    <source>
        <strain evidence="5">FP-58527</strain>
    </source>
</reference>